<dbReference type="PANTHER" id="PTHR43030:SF1">
    <property type="entry name" value="PHOSPHOENOLPYRUVATE SYNTHASE"/>
    <property type="match status" value="1"/>
</dbReference>
<keyword evidence="4" id="KW-0479">Metal-binding</keyword>
<dbReference type="Pfam" id="PF01326">
    <property type="entry name" value="PPDK_N"/>
    <property type="match status" value="1"/>
</dbReference>
<keyword evidence="3" id="KW-0808">Transferase</keyword>
<evidence type="ECO:0000256" key="5">
    <source>
        <dbReference type="ARBA" id="ARBA00022741"/>
    </source>
</evidence>
<evidence type="ECO:0000259" key="9">
    <source>
        <dbReference type="Pfam" id="PF01326"/>
    </source>
</evidence>
<evidence type="ECO:0000256" key="8">
    <source>
        <dbReference type="ARBA" id="ARBA00022842"/>
    </source>
</evidence>
<evidence type="ECO:0000256" key="1">
    <source>
        <dbReference type="ARBA" id="ARBA00001946"/>
    </source>
</evidence>
<dbReference type="InterPro" id="IPR006319">
    <property type="entry name" value="PEP_synth"/>
</dbReference>
<dbReference type="InterPro" id="IPR002192">
    <property type="entry name" value="PPDK_AMP/ATP-bd"/>
</dbReference>
<protein>
    <recommendedName>
        <fullName evidence="9">Pyruvate phosphate dikinase AMP/ATP-binding domain-containing protein</fullName>
    </recommendedName>
</protein>
<evidence type="ECO:0000256" key="2">
    <source>
        <dbReference type="ARBA" id="ARBA00007837"/>
    </source>
</evidence>
<evidence type="ECO:0000256" key="6">
    <source>
        <dbReference type="ARBA" id="ARBA00022777"/>
    </source>
</evidence>
<keyword evidence="7" id="KW-0067">ATP-binding</keyword>
<accession>X1TU80</accession>
<keyword evidence="5" id="KW-0547">Nucleotide-binding</keyword>
<keyword evidence="6" id="KW-0418">Kinase</keyword>
<comment type="cofactor">
    <cofactor evidence="1">
        <name>Mg(2+)</name>
        <dbReference type="ChEBI" id="CHEBI:18420"/>
    </cofactor>
</comment>
<feature type="domain" description="Pyruvate phosphate dikinase AMP/ATP-binding" evidence="9">
    <location>
        <begin position="1"/>
        <end position="145"/>
    </location>
</feature>
<organism evidence="10">
    <name type="scientific">marine sediment metagenome</name>
    <dbReference type="NCBI Taxonomy" id="412755"/>
    <lineage>
        <taxon>unclassified sequences</taxon>
        <taxon>metagenomes</taxon>
        <taxon>ecological metagenomes</taxon>
    </lineage>
</organism>
<dbReference type="PANTHER" id="PTHR43030">
    <property type="entry name" value="PHOSPHOENOLPYRUVATE SYNTHASE"/>
    <property type="match status" value="1"/>
</dbReference>
<proteinExistence type="inferred from homology"/>
<name>X1TU80_9ZZZZ</name>
<reference evidence="10" key="1">
    <citation type="journal article" date="2014" name="Front. Microbiol.">
        <title>High frequency of phylogenetically diverse reductive dehalogenase-homologous genes in deep subseafloor sedimentary metagenomes.</title>
        <authorList>
            <person name="Kawai M."/>
            <person name="Futagami T."/>
            <person name="Toyoda A."/>
            <person name="Takaki Y."/>
            <person name="Nishi S."/>
            <person name="Hori S."/>
            <person name="Arai W."/>
            <person name="Tsubouchi T."/>
            <person name="Morono Y."/>
            <person name="Uchiyama I."/>
            <person name="Ito T."/>
            <person name="Fujiyama A."/>
            <person name="Inagaki F."/>
            <person name="Takami H."/>
        </authorList>
    </citation>
    <scope>NUCLEOTIDE SEQUENCE</scope>
    <source>
        <strain evidence="10">Expedition CK06-06</strain>
    </source>
</reference>
<dbReference type="GO" id="GO:0046872">
    <property type="term" value="F:metal ion binding"/>
    <property type="evidence" value="ECO:0007669"/>
    <property type="project" value="UniProtKB-KW"/>
</dbReference>
<dbReference type="GO" id="GO:0008986">
    <property type="term" value="F:pyruvate, water dikinase activity"/>
    <property type="evidence" value="ECO:0007669"/>
    <property type="project" value="InterPro"/>
</dbReference>
<comment type="caution">
    <text evidence="10">The sequence shown here is derived from an EMBL/GenBank/DDBJ whole genome shotgun (WGS) entry which is preliminary data.</text>
</comment>
<keyword evidence="8" id="KW-0460">Magnesium</keyword>
<dbReference type="GO" id="GO:0005524">
    <property type="term" value="F:ATP binding"/>
    <property type="evidence" value="ECO:0007669"/>
    <property type="project" value="UniProtKB-KW"/>
</dbReference>
<evidence type="ECO:0000313" key="10">
    <source>
        <dbReference type="EMBL" id="GAJ08814.1"/>
    </source>
</evidence>
<evidence type="ECO:0000256" key="7">
    <source>
        <dbReference type="ARBA" id="ARBA00022840"/>
    </source>
</evidence>
<dbReference type="SUPFAM" id="SSF56059">
    <property type="entry name" value="Glutathione synthetase ATP-binding domain-like"/>
    <property type="match status" value="1"/>
</dbReference>
<dbReference type="AlphaFoldDB" id="X1TU80"/>
<evidence type="ECO:0000256" key="4">
    <source>
        <dbReference type="ARBA" id="ARBA00022723"/>
    </source>
</evidence>
<evidence type="ECO:0000256" key="3">
    <source>
        <dbReference type="ARBA" id="ARBA00022679"/>
    </source>
</evidence>
<gene>
    <name evidence="10" type="ORF">S12H4_49027</name>
</gene>
<comment type="similarity">
    <text evidence="2">Belongs to the PEP-utilizing enzyme family.</text>
</comment>
<feature type="non-terminal residue" evidence="10">
    <location>
        <position position="1"/>
    </location>
</feature>
<dbReference type="Gene3D" id="3.30.470.20">
    <property type="entry name" value="ATP-grasp fold, B domain"/>
    <property type="match status" value="1"/>
</dbReference>
<dbReference type="EMBL" id="BARW01030702">
    <property type="protein sequence ID" value="GAJ08814.1"/>
    <property type="molecule type" value="Genomic_DNA"/>
</dbReference>
<sequence>VQMAVIVQQMVNSQISGVLFTSNVVNNDSNQMLINSTWGLGNTIADNLIIPDSIIIKKSKFEVLKRIIGKKKKKSIKNPEGAHTVLVENYPKSRTICSLSDNQLRQLHDLGLKIEKEFNLPQDIEWAIENDEIYILQSRPITTLKK</sequence>